<organism evidence="2 3">
    <name type="scientific">Yoonia rosea</name>
    <dbReference type="NCBI Taxonomy" id="287098"/>
    <lineage>
        <taxon>Bacteria</taxon>
        <taxon>Pseudomonadati</taxon>
        <taxon>Pseudomonadota</taxon>
        <taxon>Alphaproteobacteria</taxon>
        <taxon>Rhodobacterales</taxon>
        <taxon>Paracoccaceae</taxon>
        <taxon>Yoonia</taxon>
    </lineage>
</organism>
<dbReference type="GO" id="GO:0016301">
    <property type="term" value="F:kinase activity"/>
    <property type="evidence" value="ECO:0007669"/>
    <property type="project" value="UniProtKB-KW"/>
</dbReference>
<dbReference type="EMBL" id="FTPR01000001">
    <property type="protein sequence ID" value="SIT83066.1"/>
    <property type="molecule type" value="Genomic_DNA"/>
</dbReference>
<dbReference type="AlphaFoldDB" id="A0A1R3WXZ8"/>
<dbReference type="InterPro" id="IPR010412">
    <property type="entry name" value="DUF1007"/>
</dbReference>
<keyword evidence="2" id="KW-0808">Transferase</keyword>
<keyword evidence="2" id="KW-0418">Kinase</keyword>
<feature type="signal peptide" evidence="1">
    <location>
        <begin position="1"/>
        <end position="17"/>
    </location>
</feature>
<evidence type="ECO:0000256" key="1">
    <source>
        <dbReference type="SAM" id="SignalP"/>
    </source>
</evidence>
<dbReference type="OrthoDB" id="1679673at2"/>
<evidence type="ECO:0000313" key="3">
    <source>
        <dbReference type="Proteomes" id="UP000186997"/>
    </source>
</evidence>
<accession>A0A1R3WXZ8</accession>
<dbReference type="STRING" id="287098.SAMN05421665_1593"/>
<protein>
    <submittedName>
        <fullName evidence="2">Polyphosphate kinase</fullName>
    </submittedName>
</protein>
<keyword evidence="3" id="KW-1185">Reference proteome</keyword>
<feature type="chain" id="PRO_5012774434" evidence="1">
    <location>
        <begin position="18"/>
        <end position="216"/>
    </location>
</feature>
<dbReference type="Proteomes" id="UP000186997">
    <property type="component" value="Unassembled WGS sequence"/>
</dbReference>
<proteinExistence type="predicted"/>
<gene>
    <name evidence="2" type="ORF">SAMN05421665_1593</name>
</gene>
<dbReference type="RefSeq" id="WP_076659090.1">
    <property type="nucleotide sequence ID" value="NZ_FTPR01000001.1"/>
</dbReference>
<keyword evidence="1" id="KW-0732">Signal</keyword>
<evidence type="ECO:0000313" key="2">
    <source>
        <dbReference type="EMBL" id="SIT83066.1"/>
    </source>
</evidence>
<sequence length="216" mass="23401">MRVVLPLLAALAVPVTAAAHPHVFVQAQVTVVFDEAGDMGIRLDWQYDDLFSLLVTTDLGIDMDGDLVLTADEQALLDSQIAAWPPEYAGDLEVAQADAVLALGEKQDHRMTYVEGLFVETHLRPVPDVPDRTSPLQIRVYDPSFYTAYDLRRPVLIEGRDDCSAEVIPADIDAAYALAESLLDGQSADEIGPDDYFPAIGDAFADTIVVTCAGPL</sequence>
<dbReference type="Pfam" id="PF06226">
    <property type="entry name" value="DUF1007"/>
    <property type="match status" value="1"/>
</dbReference>
<name>A0A1R3WXZ8_9RHOB</name>
<reference evidence="3" key="1">
    <citation type="submission" date="2017-01" db="EMBL/GenBank/DDBJ databases">
        <authorList>
            <person name="Varghese N."/>
            <person name="Submissions S."/>
        </authorList>
    </citation>
    <scope>NUCLEOTIDE SEQUENCE [LARGE SCALE GENOMIC DNA]</scope>
    <source>
        <strain evidence="3">DSM 29591</strain>
    </source>
</reference>